<sequence>MAKLLLSTLFITLIGLSPLAHAQLKITVTTGMIADLVNQIAKDKAKVQALMGVGVDPHLYKATQGDVRKLSRADIIFYNGLHLEGKLQPILQKMQRRKTVVAVTENFPEKRLIAFDKLHDPHVWFDVSLWELAAQQVQKTLATKDPQNAAFYQRNAEQYRTRLNELHQWVKQEMQKVPQAKRVLITAHDAFGYFGKAYDLEVMGLQGISTAGEFGLQDIKQLKDVIVARDISAVFVESSVSPKFIESLVKGVQAEGKQLRIGGELYSDAMGVKGSDADTYIKMVEHNVHTIRNGLLGKTTEQGSH</sequence>
<feature type="signal peptide" evidence="7">
    <location>
        <begin position="1"/>
        <end position="22"/>
    </location>
</feature>
<dbReference type="GO" id="GO:0030313">
    <property type="term" value="C:cell envelope"/>
    <property type="evidence" value="ECO:0007669"/>
    <property type="project" value="UniProtKB-SubCell"/>
</dbReference>
<keyword evidence="3 6" id="KW-0813">Transport</keyword>
<dbReference type="GO" id="GO:0007155">
    <property type="term" value="P:cell adhesion"/>
    <property type="evidence" value="ECO:0007669"/>
    <property type="project" value="InterPro"/>
</dbReference>
<evidence type="ECO:0000256" key="5">
    <source>
        <dbReference type="ARBA" id="ARBA00022729"/>
    </source>
</evidence>
<dbReference type="SUPFAM" id="SSF53807">
    <property type="entry name" value="Helical backbone' metal receptor"/>
    <property type="match status" value="1"/>
</dbReference>
<dbReference type="GO" id="GO:0046872">
    <property type="term" value="F:metal ion binding"/>
    <property type="evidence" value="ECO:0007669"/>
    <property type="project" value="UniProtKB-KW"/>
</dbReference>
<evidence type="ECO:0000313" key="9">
    <source>
        <dbReference type="Proteomes" id="UP000504724"/>
    </source>
</evidence>
<dbReference type="PRINTS" id="PR00691">
    <property type="entry name" value="ADHESINB"/>
</dbReference>
<feature type="chain" id="PRO_5029009448" evidence="7">
    <location>
        <begin position="23"/>
        <end position="305"/>
    </location>
</feature>
<dbReference type="PANTHER" id="PTHR42953:SF1">
    <property type="entry name" value="METAL-BINDING PROTEIN HI_0362-RELATED"/>
    <property type="match status" value="1"/>
</dbReference>
<dbReference type="InterPro" id="IPR006129">
    <property type="entry name" value="AdhesinB"/>
</dbReference>
<dbReference type="Pfam" id="PF01297">
    <property type="entry name" value="ZnuA"/>
    <property type="match status" value="1"/>
</dbReference>
<dbReference type="InterPro" id="IPR006128">
    <property type="entry name" value="Lipoprotein_PsaA-like"/>
</dbReference>
<dbReference type="InterPro" id="IPR006127">
    <property type="entry name" value="ZnuA-like"/>
</dbReference>
<dbReference type="RefSeq" id="WP_173284456.1">
    <property type="nucleotide sequence ID" value="NZ_CP054020.1"/>
</dbReference>
<evidence type="ECO:0000256" key="6">
    <source>
        <dbReference type="RuleBase" id="RU003512"/>
    </source>
</evidence>
<dbReference type="EMBL" id="CP054020">
    <property type="protein sequence ID" value="QKI88843.1"/>
    <property type="molecule type" value="Genomic_DNA"/>
</dbReference>
<dbReference type="PANTHER" id="PTHR42953">
    <property type="entry name" value="HIGH-AFFINITY ZINC UPTAKE SYSTEM PROTEIN ZNUA-RELATED"/>
    <property type="match status" value="1"/>
</dbReference>
<evidence type="ECO:0000256" key="7">
    <source>
        <dbReference type="SAM" id="SignalP"/>
    </source>
</evidence>
<keyword evidence="4" id="KW-0479">Metal-binding</keyword>
<comment type="similarity">
    <text evidence="2 6">Belongs to the bacterial solute-binding protein 9 family.</text>
</comment>
<gene>
    <name evidence="8" type="ORF">HQN79_04305</name>
</gene>
<protein>
    <submittedName>
        <fullName evidence="8">Zinc ABC transporter substrate-binding protein</fullName>
    </submittedName>
</protein>
<evidence type="ECO:0000313" key="8">
    <source>
        <dbReference type="EMBL" id="QKI88843.1"/>
    </source>
</evidence>
<comment type="subcellular location">
    <subcellularLocation>
        <location evidence="1">Cell envelope</location>
    </subcellularLocation>
</comment>
<reference evidence="8 9" key="1">
    <citation type="submission" date="2020-05" db="EMBL/GenBank/DDBJ databases">
        <title>Thiomicrorhabdus sediminis sp.nov. and Thiomicrorhabdus xiamenensis sp.nov., novel sulfur-oxidizing bacteria isolated from coastal sediment.</title>
        <authorList>
            <person name="Liu X."/>
        </authorList>
    </citation>
    <scope>NUCLEOTIDE SEQUENCE [LARGE SCALE GENOMIC DNA]</scope>
    <source>
        <strain evidence="8 9">G2</strain>
    </source>
</reference>
<keyword evidence="5 7" id="KW-0732">Signal</keyword>
<dbReference type="InterPro" id="IPR050492">
    <property type="entry name" value="Bact_metal-bind_prot9"/>
</dbReference>
<organism evidence="8 9">
    <name type="scientific">Thiomicrorhabdus xiamenensis</name>
    <dbReference type="NCBI Taxonomy" id="2739063"/>
    <lineage>
        <taxon>Bacteria</taxon>
        <taxon>Pseudomonadati</taxon>
        <taxon>Pseudomonadota</taxon>
        <taxon>Gammaproteobacteria</taxon>
        <taxon>Thiotrichales</taxon>
        <taxon>Piscirickettsiaceae</taxon>
        <taxon>Thiomicrorhabdus</taxon>
    </lineage>
</organism>
<dbReference type="PRINTS" id="PR00690">
    <property type="entry name" value="ADHESNFAMILY"/>
</dbReference>
<evidence type="ECO:0000256" key="2">
    <source>
        <dbReference type="ARBA" id="ARBA00011028"/>
    </source>
</evidence>
<dbReference type="GO" id="GO:0030001">
    <property type="term" value="P:metal ion transport"/>
    <property type="evidence" value="ECO:0007669"/>
    <property type="project" value="InterPro"/>
</dbReference>
<name>A0A7D4SRW2_9GAMM</name>
<evidence type="ECO:0000256" key="4">
    <source>
        <dbReference type="ARBA" id="ARBA00022723"/>
    </source>
</evidence>
<evidence type="ECO:0000256" key="3">
    <source>
        <dbReference type="ARBA" id="ARBA00022448"/>
    </source>
</evidence>
<proteinExistence type="inferred from homology"/>
<dbReference type="KEGG" id="txa:HQN79_04305"/>
<evidence type="ECO:0000256" key="1">
    <source>
        <dbReference type="ARBA" id="ARBA00004196"/>
    </source>
</evidence>
<dbReference type="Gene3D" id="3.40.50.1980">
    <property type="entry name" value="Nitrogenase molybdenum iron protein domain"/>
    <property type="match status" value="2"/>
</dbReference>
<accession>A0A7D4SRW2</accession>
<dbReference type="AlphaFoldDB" id="A0A7D4SRW2"/>
<keyword evidence="9" id="KW-1185">Reference proteome</keyword>
<dbReference type="Proteomes" id="UP000504724">
    <property type="component" value="Chromosome"/>
</dbReference>